<gene>
    <name evidence="1" type="ORF">GCM10023149_20880</name>
</gene>
<reference evidence="2" key="1">
    <citation type="journal article" date="2019" name="Int. J. Syst. Evol. Microbiol.">
        <title>The Global Catalogue of Microorganisms (GCM) 10K type strain sequencing project: providing services to taxonomists for standard genome sequencing and annotation.</title>
        <authorList>
            <consortium name="The Broad Institute Genomics Platform"/>
            <consortium name="The Broad Institute Genome Sequencing Center for Infectious Disease"/>
            <person name="Wu L."/>
            <person name="Ma J."/>
        </authorList>
    </citation>
    <scope>NUCLEOTIDE SEQUENCE [LARGE SCALE GENOMIC DNA]</scope>
    <source>
        <strain evidence="2">JCM 17705</strain>
    </source>
</reference>
<dbReference type="InterPro" id="IPR011990">
    <property type="entry name" value="TPR-like_helical_dom_sf"/>
</dbReference>
<dbReference type="RefSeq" id="WP_345211004.1">
    <property type="nucleotide sequence ID" value="NZ_BAABFT010000004.1"/>
</dbReference>
<accession>A0ABP8GBJ9</accession>
<protein>
    <recommendedName>
        <fullName evidence="3">Tetratricopeptide repeat protein</fullName>
    </recommendedName>
</protein>
<evidence type="ECO:0000313" key="2">
    <source>
        <dbReference type="Proteomes" id="UP001500582"/>
    </source>
</evidence>
<evidence type="ECO:0008006" key="3">
    <source>
        <dbReference type="Google" id="ProtNLM"/>
    </source>
</evidence>
<name>A0ABP8GBJ9_9SPHI</name>
<evidence type="ECO:0000313" key="1">
    <source>
        <dbReference type="EMBL" id="GAA4321169.1"/>
    </source>
</evidence>
<organism evidence="1 2">
    <name type="scientific">Mucilaginibacter gynuensis</name>
    <dbReference type="NCBI Taxonomy" id="1302236"/>
    <lineage>
        <taxon>Bacteria</taxon>
        <taxon>Pseudomonadati</taxon>
        <taxon>Bacteroidota</taxon>
        <taxon>Sphingobacteriia</taxon>
        <taxon>Sphingobacteriales</taxon>
        <taxon>Sphingobacteriaceae</taxon>
        <taxon>Mucilaginibacter</taxon>
    </lineage>
</organism>
<proteinExistence type="predicted"/>
<sequence length="956" mass="111037">MVNKPQCKSIPLELKNKLHQTFRDNPYRLKRNASGRERPSTRTNYTFANLRADLFVFNEYFKAHHPDRYKISLPSVRVEDLYQAFGSRKTERIPSEIRDLLCYYAFWKPWNDCSQLLGEIEPDNYYEPKTISHRDSRKKTSDAVVMLDQLFWASQTAVELTIKEKVSYLFENNTSFKLLPRIIAQNAYVSPADELMISDNRGNQILKSVLHVLSHCGQNSILRISASMGDGKSTLVWHLAKKWSTTFHVCFFSGTVDEDDDIYFADLPSRIPVVIIIDNCAQFPLSTIIEAAEAHYKNHVVYFVFADQAFRFNGIEEWEELIADREIFDLVLSNTPFFLHSVFELLKSHLQQDYSIVPEKKLISAEKGFFRLSSTETLVDKIEVLLNSLGLDNGNKRGGKDWLAWQQSTVDQNGFLQGLFGMVATFYQFGMSVPLGVFSREQQEEIIWFLSPRDSDTRHQFPIILENDSLWLRHESSAHRYLKIPAHRNLAIRFFKNQLTDNTSIDYQYLLRNIYWKRPFKESFIFNSFPSSVEFYESCLATFHRHLRQLSPILTTESNKTQVEMAKVYTVLGRRPEAFSLLLNIIQKNHVYDVHARTLLLSMYLDEALDKQYQALKLLIEALAIAKESLIIKFKIHKVLIRLSTSDGQFSSSQTLYKMLQQQLIDIKTFFKICHQILEACPSTENNRLFPTPTLLNYLLDRNDLYAVKSIIVLVENALSSSLFSWVDVTDSIFQFIKQDNPVDNKAEMIEAWAAKFERNGQRHIALTILRVGKITKPFYETNKTLISNYLIRNKRYRDCIKLFSNTSYDQLHISHSLNLFKAYLSLDEWDQAERCVDNAIEYQPANKHQKILVGALFFAASKNAIPFLNRLLTHCLSNFPENQDLQLWRFSLVILNNNLTVGKIDRLLSLLAKENKLQSGQSDLIAKIQKRISYEKDTRLSYKLIILHKTLVTKA</sequence>
<dbReference type="Proteomes" id="UP001500582">
    <property type="component" value="Unassembled WGS sequence"/>
</dbReference>
<comment type="caution">
    <text evidence="1">The sequence shown here is derived from an EMBL/GenBank/DDBJ whole genome shotgun (WGS) entry which is preliminary data.</text>
</comment>
<dbReference type="EMBL" id="BAABFT010000004">
    <property type="protein sequence ID" value="GAA4321169.1"/>
    <property type="molecule type" value="Genomic_DNA"/>
</dbReference>
<dbReference type="SUPFAM" id="SSF48452">
    <property type="entry name" value="TPR-like"/>
    <property type="match status" value="1"/>
</dbReference>
<keyword evidence="2" id="KW-1185">Reference proteome</keyword>